<gene>
    <name evidence="3" type="ORF">BGZ96_002942</name>
</gene>
<dbReference type="Gene3D" id="1.10.510.10">
    <property type="entry name" value="Transferase(Phosphotransferase) domain 1"/>
    <property type="match status" value="1"/>
</dbReference>
<comment type="caution">
    <text evidence="3">The sequence shown here is derived from an EMBL/GenBank/DDBJ whole genome shotgun (WGS) entry which is preliminary data.</text>
</comment>
<evidence type="ECO:0000259" key="2">
    <source>
        <dbReference type="PROSITE" id="PS50011"/>
    </source>
</evidence>
<dbReference type="Pfam" id="PF00069">
    <property type="entry name" value="Pkinase"/>
    <property type="match status" value="1"/>
</dbReference>
<keyword evidence="4" id="KW-1185">Reference proteome</keyword>
<dbReference type="Proteomes" id="UP001194696">
    <property type="component" value="Unassembled WGS sequence"/>
</dbReference>
<sequence length="286" mass="33134">MRLNGFRYGVLTTYEETWFIKRTTQHTNDLVVSPTISSSGTGPTLLQCYLWFIRQAHDDEWTLDTPTDEEKDGLLERDDHQGDRRGTEDHGSTIDVILHNQRRVFPKTRSRTRTGNVSRETVVALDNLELISRDDESAQTYKASWKDRDVVLKKCDIWNQQPVVEELEHEARVYQVLQKLQGYNIPKLNIFGIADGMEMVLVTDFIGVDISHERLDYSDKKKIREALSAIHSLGVLHGDIRPQNILVKREGPVRRFFFIDFGLSMFTTDKEKLQQEADILGLRLSW</sequence>
<dbReference type="PROSITE" id="PS00109">
    <property type="entry name" value="PROTEIN_KINASE_TYR"/>
    <property type="match status" value="1"/>
</dbReference>
<dbReference type="InterPro" id="IPR000719">
    <property type="entry name" value="Prot_kinase_dom"/>
</dbReference>
<dbReference type="PANTHER" id="PTHR37171:SF1">
    <property type="entry name" value="SERINE_THREONINE-PROTEIN KINASE YRZF-RELATED"/>
    <property type="match status" value="1"/>
</dbReference>
<feature type="region of interest" description="Disordered" evidence="1">
    <location>
        <begin position="63"/>
        <end position="92"/>
    </location>
</feature>
<dbReference type="SUPFAM" id="SSF56112">
    <property type="entry name" value="Protein kinase-like (PK-like)"/>
    <property type="match status" value="1"/>
</dbReference>
<evidence type="ECO:0000256" key="1">
    <source>
        <dbReference type="SAM" id="MobiDB-lite"/>
    </source>
</evidence>
<evidence type="ECO:0000313" key="4">
    <source>
        <dbReference type="Proteomes" id="UP001194696"/>
    </source>
</evidence>
<evidence type="ECO:0000313" key="3">
    <source>
        <dbReference type="EMBL" id="KAG0277255.1"/>
    </source>
</evidence>
<feature type="domain" description="Protein kinase" evidence="2">
    <location>
        <begin position="108"/>
        <end position="286"/>
    </location>
</feature>
<dbReference type="PROSITE" id="PS50011">
    <property type="entry name" value="PROTEIN_KINASE_DOM"/>
    <property type="match status" value="1"/>
</dbReference>
<proteinExistence type="predicted"/>
<dbReference type="EMBL" id="JAAAIM010001590">
    <property type="protein sequence ID" value="KAG0277255.1"/>
    <property type="molecule type" value="Genomic_DNA"/>
</dbReference>
<dbReference type="InterPro" id="IPR008266">
    <property type="entry name" value="Tyr_kinase_AS"/>
</dbReference>
<dbReference type="InterPro" id="IPR011009">
    <property type="entry name" value="Kinase-like_dom_sf"/>
</dbReference>
<feature type="compositionally biased region" description="Basic and acidic residues" evidence="1">
    <location>
        <begin position="72"/>
        <end position="92"/>
    </location>
</feature>
<dbReference type="InterPro" id="IPR052396">
    <property type="entry name" value="Meiotic_Drive_Suppr_Kinase"/>
</dbReference>
<name>A0ABQ7JJV8_9FUNG</name>
<accession>A0ABQ7JJV8</accession>
<organism evidence="3 4">
    <name type="scientific">Linnemannia gamsii</name>
    <dbReference type="NCBI Taxonomy" id="64522"/>
    <lineage>
        <taxon>Eukaryota</taxon>
        <taxon>Fungi</taxon>
        <taxon>Fungi incertae sedis</taxon>
        <taxon>Mucoromycota</taxon>
        <taxon>Mortierellomycotina</taxon>
        <taxon>Mortierellomycetes</taxon>
        <taxon>Mortierellales</taxon>
        <taxon>Mortierellaceae</taxon>
        <taxon>Linnemannia</taxon>
    </lineage>
</organism>
<reference evidence="3 4" key="1">
    <citation type="journal article" date="2020" name="Fungal Divers.">
        <title>Resolving the Mortierellaceae phylogeny through synthesis of multi-gene phylogenetics and phylogenomics.</title>
        <authorList>
            <person name="Vandepol N."/>
            <person name="Liber J."/>
            <person name="Desiro A."/>
            <person name="Na H."/>
            <person name="Kennedy M."/>
            <person name="Barry K."/>
            <person name="Grigoriev I.V."/>
            <person name="Miller A.N."/>
            <person name="O'Donnell K."/>
            <person name="Stajich J.E."/>
            <person name="Bonito G."/>
        </authorList>
    </citation>
    <scope>NUCLEOTIDE SEQUENCE [LARGE SCALE GENOMIC DNA]</scope>
    <source>
        <strain evidence="3 4">AD045</strain>
    </source>
</reference>
<protein>
    <recommendedName>
        <fullName evidence="2">Protein kinase domain-containing protein</fullName>
    </recommendedName>
</protein>
<dbReference type="PANTHER" id="PTHR37171">
    <property type="entry name" value="SERINE/THREONINE-PROTEIN KINASE YRZF-RELATED"/>
    <property type="match status" value="1"/>
</dbReference>